<reference evidence="4" key="1">
    <citation type="journal article" date="2019" name="Int. J. Syst. Evol. Microbiol.">
        <title>The Global Catalogue of Microorganisms (GCM) 10K type strain sequencing project: providing services to taxonomists for standard genome sequencing and annotation.</title>
        <authorList>
            <consortium name="The Broad Institute Genomics Platform"/>
            <consortium name="The Broad Institute Genome Sequencing Center for Infectious Disease"/>
            <person name="Wu L."/>
            <person name="Ma J."/>
        </authorList>
    </citation>
    <scope>NUCLEOTIDE SEQUENCE [LARGE SCALE GENOMIC DNA]</scope>
    <source>
        <strain evidence="4">CCUG 56331</strain>
    </source>
</reference>
<dbReference type="InterPro" id="IPR050300">
    <property type="entry name" value="GDXG_lipolytic_enzyme"/>
</dbReference>
<keyword evidence="1 3" id="KW-0378">Hydrolase</keyword>
<feature type="domain" description="Alpha/beta hydrolase fold-3" evidence="2">
    <location>
        <begin position="66"/>
        <end position="272"/>
    </location>
</feature>
<keyword evidence="4" id="KW-1185">Reference proteome</keyword>
<proteinExistence type="predicted"/>
<dbReference type="InterPro" id="IPR029058">
    <property type="entry name" value="AB_hydrolase_fold"/>
</dbReference>
<dbReference type="InterPro" id="IPR013094">
    <property type="entry name" value="AB_hydrolase_3"/>
</dbReference>
<organism evidence="3 4">
    <name type="scientific">Ureibacillus suwonensis</name>
    <dbReference type="NCBI Taxonomy" id="313007"/>
    <lineage>
        <taxon>Bacteria</taxon>
        <taxon>Bacillati</taxon>
        <taxon>Bacillota</taxon>
        <taxon>Bacilli</taxon>
        <taxon>Bacillales</taxon>
        <taxon>Caryophanaceae</taxon>
        <taxon>Ureibacillus</taxon>
    </lineage>
</organism>
<evidence type="ECO:0000313" key="3">
    <source>
        <dbReference type="EMBL" id="MFC5543144.1"/>
    </source>
</evidence>
<dbReference type="GO" id="GO:0016787">
    <property type="term" value="F:hydrolase activity"/>
    <property type="evidence" value="ECO:0007669"/>
    <property type="project" value="UniProtKB-KW"/>
</dbReference>
<dbReference type="EMBL" id="JBHSNQ010000190">
    <property type="protein sequence ID" value="MFC5543144.1"/>
    <property type="molecule type" value="Genomic_DNA"/>
</dbReference>
<dbReference type="PANTHER" id="PTHR48081:SF8">
    <property type="entry name" value="ALPHA_BETA HYDROLASE FOLD-3 DOMAIN-CONTAINING PROTEIN-RELATED"/>
    <property type="match status" value="1"/>
</dbReference>
<evidence type="ECO:0000259" key="2">
    <source>
        <dbReference type="Pfam" id="PF07859"/>
    </source>
</evidence>
<name>A0ABW0RFV1_9BACL</name>
<evidence type="ECO:0000256" key="1">
    <source>
        <dbReference type="ARBA" id="ARBA00022801"/>
    </source>
</evidence>
<dbReference type="Gene3D" id="3.40.50.1820">
    <property type="entry name" value="alpha/beta hydrolase"/>
    <property type="match status" value="1"/>
</dbReference>
<sequence>MPIHLYIEQYFQQYPKARKTGIEVKNPPLEKRPKVFNVEDRLVSIGNMQVPIRIYEPNGKKRHPILVFLHGGTFIPGGVESHDVSCRLICSLSGFKVVAVDYCTNENASNMFRQCDVVAKWIVDHAEELGGLSEEMAIGGPSIGAHFAARIVLNFIIQGDFRFKKQILFYPIIDFNDQVKNSPHFSRMLFNGKYGLDLTMHSLNFSEHDTSISYYAPLYENNKYLTQIPPTLILTAEYDPLCDEGEHYAETLRKAGADVRLVRFDGNVHGFMQNFPGSPDYMRGYDITAEFLSVPSLISHVL</sequence>
<dbReference type="Proteomes" id="UP001595978">
    <property type="component" value="Unassembled WGS sequence"/>
</dbReference>
<gene>
    <name evidence="3" type="ORF">ACFPOH_15655</name>
</gene>
<comment type="caution">
    <text evidence="3">The sequence shown here is derived from an EMBL/GenBank/DDBJ whole genome shotgun (WGS) entry which is preliminary data.</text>
</comment>
<dbReference type="RefSeq" id="WP_390310562.1">
    <property type="nucleotide sequence ID" value="NZ_JBHSNQ010000190.1"/>
</dbReference>
<protein>
    <submittedName>
        <fullName evidence="3">Alpha/beta hydrolase</fullName>
    </submittedName>
</protein>
<dbReference type="SUPFAM" id="SSF53474">
    <property type="entry name" value="alpha/beta-Hydrolases"/>
    <property type="match status" value="1"/>
</dbReference>
<accession>A0ABW0RFV1</accession>
<dbReference type="Pfam" id="PF07859">
    <property type="entry name" value="Abhydrolase_3"/>
    <property type="match status" value="1"/>
</dbReference>
<dbReference type="PANTHER" id="PTHR48081">
    <property type="entry name" value="AB HYDROLASE SUPERFAMILY PROTEIN C4A8.06C"/>
    <property type="match status" value="1"/>
</dbReference>
<evidence type="ECO:0000313" key="4">
    <source>
        <dbReference type="Proteomes" id="UP001595978"/>
    </source>
</evidence>